<keyword evidence="3" id="KW-1185">Reference proteome</keyword>
<organism evidence="2 3">
    <name type="scientific">Bacillus songklensis</name>
    <dbReference type="NCBI Taxonomy" id="1069116"/>
    <lineage>
        <taxon>Bacteria</taxon>
        <taxon>Bacillati</taxon>
        <taxon>Bacillota</taxon>
        <taxon>Bacilli</taxon>
        <taxon>Bacillales</taxon>
        <taxon>Bacillaceae</taxon>
        <taxon>Bacillus</taxon>
    </lineage>
</organism>
<proteinExistence type="predicted"/>
<accession>A0ABV8AZS0</accession>
<protein>
    <submittedName>
        <fullName evidence="2">Uncharacterized protein</fullName>
    </submittedName>
</protein>
<feature type="region of interest" description="Disordered" evidence="1">
    <location>
        <begin position="1"/>
        <end position="43"/>
    </location>
</feature>
<gene>
    <name evidence="2" type="ORF">ACFOU2_06480</name>
</gene>
<dbReference type="Proteomes" id="UP001595752">
    <property type="component" value="Unassembled WGS sequence"/>
</dbReference>
<dbReference type="EMBL" id="JBHRZT010000020">
    <property type="protein sequence ID" value="MFC3883180.1"/>
    <property type="molecule type" value="Genomic_DNA"/>
</dbReference>
<sequence length="43" mass="4590">MIRKAQAPWSAPTSAGRLKATRPAATSAPVHPVRRRPEGEAVL</sequence>
<reference evidence="3" key="1">
    <citation type="journal article" date="2019" name="Int. J. Syst. Evol. Microbiol.">
        <title>The Global Catalogue of Microorganisms (GCM) 10K type strain sequencing project: providing services to taxonomists for standard genome sequencing and annotation.</title>
        <authorList>
            <consortium name="The Broad Institute Genomics Platform"/>
            <consortium name="The Broad Institute Genome Sequencing Center for Infectious Disease"/>
            <person name="Wu L."/>
            <person name="Ma J."/>
        </authorList>
    </citation>
    <scope>NUCLEOTIDE SEQUENCE [LARGE SCALE GENOMIC DNA]</scope>
    <source>
        <strain evidence="3">CCUG 61889</strain>
    </source>
</reference>
<evidence type="ECO:0000313" key="2">
    <source>
        <dbReference type="EMBL" id="MFC3883180.1"/>
    </source>
</evidence>
<evidence type="ECO:0000256" key="1">
    <source>
        <dbReference type="SAM" id="MobiDB-lite"/>
    </source>
</evidence>
<evidence type="ECO:0000313" key="3">
    <source>
        <dbReference type="Proteomes" id="UP001595752"/>
    </source>
</evidence>
<name>A0ABV8AZS0_9BACI</name>
<comment type="caution">
    <text evidence="2">The sequence shown here is derived from an EMBL/GenBank/DDBJ whole genome shotgun (WGS) entry which is preliminary data.</text>
</comment>